<dbReference type="GO" id="GO:0016020">
    <property type="term" value="C:membrane"/>
    <property type="evidence" value="ECO:0007669"/>
    <property type="project" value="UniProtKB-SubCell"/>
</dbReference>
<evidence type="ECO:0000313" key="6">
    <source>
        <dbReference type="EMBL" id="MPY63687.1"/>
    </source>
</evidence>
<dbReference type="InterPro" id="IPR021147">
    <property type="entry name" value="DUF697"/>
</dbReference>
<evidence type="ECO:0000256" key="1">
    <source>
        <dbReference type="ARBA" id="ARBA00004141"/>
    </source>
</evidence>
<dbReference type="Proteomes" id="UP000400924">
    <property type="component" value="Unassembled WGS sequence"/>
</dbReference>
<name>A0A5N8XWD9_9ACTN</name>
<keyword evidence="2 5" id="KW-0812">Transmembrane</keyword>
<organism evidence="6 7">
    <name type="scientific">Streptomyces spongiae</name>
    <dbReference type="NCBI Taxonomy" id="565072"/>
    <lineage>
        <taxon>Bacteria</taxon>
        <taxon>Bacillati</taxon>
        <taxon>Actinomycetota</taxon>
        <taxon>Actinomycetes</taxon>
        <taxon>Kitasatosporales</taxon>
        <taxon>Streptomycetaceae</taxon>
        <taxon>Streptomyces</taxon>
    </lineage>
</organism>
<accession>A0A5N8XWD9</accession>
<dbReference type="Pfam" id="PF05128">
    <property type="entry name" value="DUF697"/>
    <property type="match status" value="1"/>
</dbReference>
<proteinExistence type="predicted"/>
<keyword evidence="7" id="KW-1185">Reference proteome</keyword>
<evidence type="ECO:0000256" key="5">
    <source>
        <dbReference type="SAM" id="Phobius"/>
    </source>
</evidence>
<gene>
    <name evidence="6" type="ORF">FNH08_42975</name>
</gene>
<sequence>MTQQQDSDSDKIIAGMVASTAAMAVAPGVNTVAFIGAMGAGVVSIGTVYGYTLTKDEGWKLGKQFLQGAGIAVGSAFGGAKVLTMLMATTGIGYGTAVALDAGINGLAAYVIGKAAKEYFKHDRNLKLAQQKAAEAAQEKTKRK</sequence>
<dbReference type="RefSeq" id="WP_152776938.1">
    <property type="nucleotide sequence ID" value="NZ_VJZC01000616.1"/>
</dbReference>
<dbReference type="EMBL" id="VJZC01000616">
    <property type="protein sequence ID" value="MPY63687.1"/>
    <property type="molecule type" value="Genomic_DNA"/>
</dbReference>
<comment type="caution">
    <text evidence="6">The sequence shown here is derived from an EMBL/GenBank/DDBJ whole genome shotgun (WGS) entry which is preliminary data.</text>
</comment>
<keyword evidence="4 5" id="KW-0472">Membrane</keyword>
<feature type="transmembrane region" description="Helical" evidence="5">
    <location>
        <begin position="35"/>
        <end position="53"/>
    </location>
</feature>
<protein>
    <submittedName>
        <fullName evidence="6">DUF697 domain-containing protein</fullName>
    </submittedName>
</protein>
<feature type="transmembrane region" description="Helical" evidence="5">
    <location>
        <begin position="92"/>
        <end position="112"/>
    </location>
</feature>
<evidence type="ECO:0000256" key="4">
    <source>
        <dbReference type="ARBA" id="ARBA00023136"/>
    </source>
</evidence>
<evidence type="ECO:0000256" key="3">
    <source>
        <dbReference type="ARBA" id="ARBA00022989"/>
    </source>
</evidence>
<evidence type="ECO:0000256" key="2">
    <source>
        <dbReference type="ARBA" id="ARBA00022692"/>
    </source>
</evidence>
<feature type="transmembrane region" description="Helical" evidence="5">
    <location>
        <begin position="65"/>
        <end position="86"/>
    </location>
</feature>
<dbReference type="AlphaFoldDB" id="A0A5N8XWD9"/>
<keyword evidence="3 5" id="KW-1133">Transmembrane helix</keyword>
<reference evidence="6 7" key="1">
    <citation type="submission" date="2019-07" db="EMBL/GenBank/DDBJ databases">
        <title>New species of Amycolatopsis and Streptomyces.</title>
        <authorList>
            <person name="Duangmal K."/>
            <person name="Teo W.F.A."/>
            <person name="Lipun K."/>
        </authorList>
    </citation>
    <scope>NUCLEOTIDE SEQUENCE [LARGE SCALE GENOMIC DNA]</scope>
    <source>
        <strain evidence="6 7">NBRC 106415</strain>
    </source>
</reference>
<comment type="subcellular location">
    <subcellularLocation>
        <location evidence="1">Membrane</location>
        <topology evidence="1">Multi-pass membrane protein</topology>
    </subcellularLocation>
</comment>
<evidence type="ECO:0000313" key="7">
    <source>
        <dbReference type="Proteomes" id="UP000400924"/>
    </source>
</evidence>